<dbReference type="SUPFAM" id="SSF81383">
    <property type="entry name" value="F-box domain"/>
    <property type="match status" value="1"/>
</dbReference>
<name>A0A0E0LL96_ORYPU</name>
<reference evidence="2" key="1">
    <citation type="submission" date="2015-04" db="UniProtKB">
        <authorList>
            <consortium name="EnsemblPlants"/>
        </authorList>
    </citation>
    <scope>IDENTIFICATION</scope>
</reference>
<evidence type="ECO:0000313" key="2">
    <source>
        <dbReference type="EnsemblPlants" id="OPUNC07G14910.1"/>
    </source>
</evidence>
<organism evidence="2">
    <name type="scientific">Oryza punctata</name>
    <name type="common">Red rice</name>
    <dbReference type="NCBI Taxonomy" id="4537"/>
    <lineage>
        <taxon>Eukaryota</taxon>
        <taxon>Viridiplantae</taxon>
        <taxon>Streptophyta</taxon>
        <taxon>Embryophyta</taxon>
        <taxon>Tracheophyta</taxon>
        <taxon>Spermatophyta</taxon>
        <taxon>Magnoliopsida</taxon>
        <taxon>Liliopsida</taxon>
        <taxon>Poales</taxon>
        <taxon>Poaceae</taxon>
        <taxon>BOP clade</taxon>
        <taxon>Oryzoideae</taxon>
        <taxon>Oryzeae</taxon>
        <taxon>Oryzinae</taxon>
        <taxon>Oryza</taxon>
    </lineage>
</organism>
<accession>A0A0E0LL96</accession>
<proteinExistence type="predicted"/>
<dbReference type="HOGENOM" id="CLU_2188243_0_0_1"/>
<dbReference type="EnsemblPlants" id="OPUNC07G14910.1">
    <property type="protein sequence ID" value="OPUNC07G14910.1"/>
    <property type="gene ID" value="OPUNC07G14910"/>
</dbReference>
<feature type="domain" description="F-box" evidence="1">
    <location>
        <begin position="7"/>
        <end position="50"/>
    </location>
</feature>
<dbReference type="PANTHER" id="PTHR32133">
    <property type="entry name" value="OS07G0120400 PROTEIN"/>
    <property type="match status" value="1"/>
</dbReference>
<protein>
    <recommendedName>
        <fullName evidence="1">F-box domain-containing protein</fullName>
    </recommendedName>
</protein>
<dbReference type="InterPro" id="IPR001810">
    <property type="entry name" value="F-box_dom"/>
</dbReference>
<evidence type="ECO:0000313" key="3">
    <source>
        <dbReference type="Proteomes" id="UP000026962"/>
    </source>
</evidence>
<dbReference type="InterPro" id="IPR036047">
    <property type="entry name" value="F-box-like_dom_sf"/>
</dbReference>
<dbReference type="Gramene" id="OPUNC07G14910.1">
    <property type="protein sequence ID" value="OPUNC07G14910.1"/>
    <property type="gene ID" value="OPUNC07G14910"/>
</dbReference>
<dbReference type="AlphaFoldDB" id="A0A0E0LL96"/>
<reference evidence="2" key="2">
    <citation type="submission" date="2018-05" db="EMBL/GenBank/DDBJ databases">
        <title>OpunRS2 (Oryza punctata Reference Sequence Version 2).</title>
        <authorList>
            <person name="Zhang J."/>
            <person name="Kudrna D."/>
            <person name="Lee S."/>
            <person name="Talag J."/>
            <person name="Welchert J."/>
            <person name="Wing R.A."/>
        </authorList>
    </citation>
    <scope>NUCLEOTIDE SEQUENCE [LARGE SCALE GENOMIC DNA]</scope>
</reference>
<dbReference type="Pfam" id="PF00646">
    <property type="entry name" value="F-box"/>
    <property type="match status" value="1"/>
</dbReference>
<keyword evidence="3" id="KW-1185">Reference proteome</keyword>
<evidence type="ECO:0000259" key="1">
    <source>
        <dbReference type="Pfam" id="PF00646"/>
    </source>
</evidence>
<dbReference type="Proteomes" id="UP000026962">
    <property type="component" value="Chromosome 7"/>
</dbReference>
<dbReference type="Gene3D" id="1.20.1280.50">
    <property type="match status" value="1"/>
</dbReference>
<sequence length="109" mass="11617">MASSRSLLELVDDLIAAILLRLPSSDPVCLIPASLVCKRWRCLLSDPTFLSSYRLPYSASSVTAAFSEAGTFHASSLLQQYLISPIRLLLIAGKSCSGAVLCAEGGALW</sequence>